<keyword evidence="11" id="KW-1185">Reference proteome</keyword>
<keyword evidence="2" id="KW-0813">Transport</keyword>
<feature type="transmembrane region" description="Helical" evidence="9">
    <location>
        <begin position="62"/>
        <end position="81"/>
    </location>
</feature>
<dbReference type="RefSeq" id="WP_094820886.1">
    <property type="nucleotide sequence ID" value="NZ_NEVO01000007.1"/>
</dbReference>
<reference evidence="10 11" key="1">
    <citation type="submission" date="2017-05" db="EMBL/GenBank/DDBJ databases">
        <title>Complete and WGS of Bordetella genogroups.</title>
        <authorList>
            <person name="Spilker T."/>
            <person name="LiPuma J."/>
        </authorList>
    </citation>
    <scope>NUCLEOTIDE SEQUENCE [LARGE SCALE GENOMIC DNA]</scope>
    <source>
        <strain evidence="10 11">AU9919</strain>
    </source>
</reference>
<dbReference type="InterPro" id="IPR007272">
    <property type="entry name" value="Sulf_transp_TsuA/YedE"/>
</dbReference>
<evidence type="ECO:0000313" key="11">
    <source>
        <dbReference type="Proteomes" id="UP000216885"/>
    </source>
</evidence>
<keyword evidence="7 9" id="KW-0472">Membrane</keyword>
<dbReference type="Pfam" id="PF04143">
    <property type="entry name" value="Sulf_transp"/>
    <property type="match status" value="1"/>
</dbReference>
<evidence type="ECO:0000256" key="4">
    <source>
        <dbReference type="ARBA" id="ARBA00022519"/>
    </source>
</evidence>
<gene>
    <name evidence="10" type="ORF">CAL20_16185</name>
</gene>
<feature type="transmembrane region" description="Helical" evidence="9">
    <location>
        <begin position="264"/>
        <end position="288"/>
    </location>
</feature>
<evidence type="ECO:0000256" key="2">
    <source>
        <dbReference type="ARBA" id="ARBA00022448"/>
    </source>
</evidence>
<name>A0A261TYQ6_9BORD</name>
<dbReference type="PANTHER" id="PTHR30574">
    <property type="entry name" value="INNER MEMBRANE PROTEIN YEDE"/>
    <property type="match status" value="1"/>
</dbReference>
<keyword evidence="6 9" id="KW-1133">Transmembrane helix</keyword>
<protein>
    <submittedName>
        <fullName evidence="10">YeeE/YedE</fullName>
    </submittedName>
</protein>
<comment type="subcellular location">
    <subcellularLocation>
        <location evidence="1">Cell inner membrane</location>
        <topology evidence="1">Multi-pass membrane protein</topology>
    </subcellularLocation>
</comment>
<evidence type="ECO:0000256" key="5">
    <source>
        <dbReference type="ARBA" id="ARBA00022692"/>
    </source>
</evidence>
<accession>A0A261TYQ6</accession>
<evidence type="ECO:0000256" key="9">
    <source>
        <dbReference type="SAM" id="Phobius"/>
    </source>
</evidence>
<organism evidence="10 11">
    <name type="scientific">Bordetella genomosp. 4</name>
    <dbReference type="NCBI Taxonomy" id="463044"/>
    <lineage>
        <taxon>Bacteria</taxon>
        <taxon>Pseudomonadati</taxon>
        <taxon>Pseudomonadota</taxon>
        <taxon>Betaproteobacteria</taxon>
        <taxon>Burkholderiales</taxon>
        <taxon>Alcaligenaceae</taxon>
        <taxon>Bordetella</taxon>
    </lineage>
</organism>
<evidence type="ECO:0000256" key="3">
    <source>
        <dbReference type="ARBA" id="ARBA00022475"/>
    </source>
</evidence>
<feature type="transmembrane region" description="Helical" evidence="9">
    <location>
        <begin position="127"/>
        <end position="146"/>
    </location>
</feature>
<dbReference type="PANTHER" id="PTHR30574:SF1">
    <property type="entry name" value="SULPHUR TRANSPORT DOMAIN-CONTAINING PROTEIN"/>
    <property type="match status" value="1"/>
</dbReference>
<feature type="transmembrane region" description="Helical" evidence="9">
    <location>
        <begin position="28"/>
        <end position="50"/>
    </location>
</feature>
<evidence type="ECO:0000256" key="8">
    <source>
        <dbReference type="ARBA" id="ARBA00035655"/>
    </source>
</evidence>
<feature type="transmembrane region" description="Helical" evidence="9">
    <location>
        <begin position="300"/>
        <end position="324"/>
    </location>
</feature>
<keyword evidence="5 9" id="KW-0812">Transmembrane</keyword>
<feature type="transmembrane region" description="Helical" evidence="9">
    <location>
        <begin position="166"/>
        <end position="189"/>
    </location>
</feature>
<evidence type="ECO:0000256" key="1">
    <source>
        <dbReference type="ARBA" id="ARBA00004429"/>
    </source>
</evidence>
<feature type="transmembrane region" description="Helical" evidence="9">
    <location>
        <begin position="336"/>
        <end position="353"/>
    </location>
</feature>
<evidence type="ECO:0000256" key="7">
    <source>
        <dbReference type="ARBA" id="ARBA00023136"/>
    </source>
</evidence>
<proteinExistence type="inferred from homology"/>
<feature type="transmembrane region" description="Helical" evidence="9">
    <location>
        <begin position="87"/>
        <end position="106"/>
    </location>
</feature>
<dbReference type="Proteomes" id="UP000216885">
    <property type="component" value="Unassembled WGS sequence"/>
</dbReference>
<keyword evidence="4" id="KW-0997">Cell inner membrane</keyword>
<dbReference type="EMBL" id="NEVQ01000014">
    <property type="protein sequence ID" value="OZI54816.1"/>
    <property type="molecule type" value="Genomic_DNA"/>
</dbReference>
<dbReference type="AlphaFoldDB" id="A0A261TYQ6"/>
<dbReference type="GO" id="GO:0005886">
    <property type="term" value="C:plasma membrane"/>
    <property type="evidence" value="ECO:0007669"/>
    <property type="project" value="UniProtKB-SubCell"/>
</dbReference>
<evidence type="ECO:0000313" key="10">
    <source>
        <dbReference type="EMBL" id="OZI54816.1"/>
    </source>
</evidence>
<dbReference type="OrthoDB" id="9794165at2"/>
<evidence type="ECO:0000256" key="6">
    <source>
        <dbReference type="ARBA" id="ARBA00022989"/>
    </source>
</evidence>
<keyword evidence="3" id="KW-1003">Cell membrane</keyword>
<comment type="similarity">
    <text evidence="8">Belongs to the TsuA/YedE (TC 9.B.102) family.</text>
</comment>
<feature type="transmembrane region" description="Helical" evidence="9">
    <location>
        <begin position="201"/>
        <end position="223"/>
    </location>
</feature>
<comment type="caution">
    <text evidence="10">The sequence shown here is derived from an EMBL/GenBank/DDBJ whole genome shotgun (WGS) entry which is preliminary data.</text>
</comment>
<sequence length="359" mass="37289">MTRFPLAAVFAAFFLALAWFVSLRQAALFLVGIGMGGVLAGARFGFTTGWRRLIEQRDPSGVMAQLVLLAIAAAVCMPLLAEYPTDLGAALGPPSISLLIGAFVFGATMQIADGCGSGTLYKAGMGVPLNMAILPVFAIGSFLGSAQLEQWLQLGATAPVSLVKTFGAGEAFGLTLIGLVVFGLAARAWVGKGASWLNRRLLIGAVLLAVLALLNLVIAGQPWGVVYGFGLWAAKLATAAGLFDPTANAFWSQPVNLNNLSQSVFLDVTSITNIGILAGALFVAAGQTAAQRAPLTGKQWLVGIIAGFLLGYSSRLAFGCNIGAMVSGISTGSLHGWIWVPLAFCGSLIGVRVRRHFAF</sequence>